<dbReference type="SUPFAM" id="SSF48726">
    <property type="entry name" value="Immunoglobulin"/>
    <property type="match status" value="1"/>
</dbReference>
<keyword evidence="3" id="KW-1185">Reference proteome</keyword>
<dbReference type="PROSITE" id="PS50835">
    <property type="entry name" value="IG_LIKE"/>
    <property type="match status" value="1"/>
</dbReference>
<protein>
    <recommendedName>
        <fullName evidence="1">Ig-like domain-containing protein</fullName>
    </recommendedName>
</protein>
<comment type="caution">
    <text evidence="2">The sequence shown here is derived from an EMBL/GenBank/DDBJ whole genome shotgun (WGS) entry which is preliminary data.</text>
</comment>
<name>A0ABD0XXP0_9HEMI</name>
<reference evidence="2 3" key="1">
    <citation type="submission" date="2024-07" db="EMBL/GenBank/DDBJ databases">
        <title>Chromosome-level genome assembly of the water stick insect Ranatra chinensis (Heteroptera: Nepidae).</title>
        <authorList>
            <person name="Liu X."/>
        </authorList>
    </citation>
    <scope>NUCLEOTIDE SEQUENCE [LARGE SCALE GENOMIC DNA]</scope>
    <source>
        <strain evidence="2">Cailab_2021Rc</strain>
        <tissue evidence="2">Muscle</tissue>
    </source>
</reference>
<dbReference type="InterPro" id="IPR007110">
    <property type="entry name" value="Ig-like_dom"/>
</dbReference>
<dbReference type="Gene3D" id="2.60.40.10">
    <property type="entry name" value="Immunoglobulins"/>
    <property type="match status" value="1"/>
</dbReference>
<evidence type="ECO:0000313" key="3">
    <source>
        <dbReference type="Proteomes" id="UP001558652"/>
    </source>
</evidence>
<dbReference type="InterPro" id="IPR036179">
    <property type="entry name" value="Ig-like_dom_sf"/>
</dbReference>
<dbReference type="Pfam" id="PF13927">
    <property type="entry name" value="Ig_3"/>
    <property type="match status" value="1"/>
</dbReference>
<dbReference type="InterPro" id="IPR013783">
    <property type="entry name" value="Ig-like_fold"/>
</dbReference>
<evidence type="ECO:0000313" key="2">
    <source>
        <dbReference type="EMBL" id="KAL1115647.1"/>
    </source>
</evidence>
<feature type="domain" description="Ig-like" evidence="1">
    <location>
        <begin position="1"/>
        <end position="69"/>
    </location>
</feature>
<organism evidence="2 3">
    <name type="scientific">Ranatra chinensis</name>
    <dbReference type="NCBI Taxonomy" id="642074"/>
    <lineage>
        <taxon>Eukaryota</taxon>
        <taxon>Metazoa</taxon>
        <taxon>Ecdysozoa</taxon>
        <taxon>Arthropoda</taxon>
        <taxon>Hexapoda</taxon>
        <taxon>Insecta</taxon>
        <taxon>Pterygota</taxon>
        <taxon>Neoptera</taxon>
        <taxon>Paraneoptera</taxon>
        <taxon>Hemiptera</taxon>
        <taxon>Heteroptera</taxon>
        <taxon>Panheteroptera</taxon>
        <taxon>Nepomorpha</taxon>
        <taxon>Nepidae</taxon>
        <taxon>Ranatrinae</taxon>
        <taxon>Ranatra</taxon>
    </lineage>
</organism>
<dbReference type="Proteomes" id="UP001558652">
    <property type="component" value="Unassembled WGS sequence"/>
</dbReference>
<proteinExistence type="predicted"/>
<accession>A0ABD0XXP0</accession>
<sequence>MVVREGSNVSLRCAASGSPPPAITWRREGGELITLSTGQEGNLMMIHRIHKKCSLNYISNIVSNHLVFTLQRVSIKVNFLGVECVLNLFNYYKRMANCTFLFPNKFRRLDSIFNFDR</sequence>
<gene>
    <name evidence="2" type="ORF">AAG570_005937</name>
</gene>
<dbReference type="EMBL" id="JBFDAA010000019">
    <property type="protein sequence ID" value="KAL1115647.1"/>
    <property type="molecule type" value="Genomic_DNA"/>
</dbReference>
<evidence type="ECO:0000259" key="1">
    <source>
        <dbReference type="PROSITE" id="PS50835"/>
    </source>
</evidence>
<dbReference type="AlphaFoldDB" id="A0ABD0XXP0"/>